<evidence type="ECO:0000256" key="5">
    <source>
        <dbReference type="ARBA" id="ARBA00023237"/>
    </source>
</evidence>
<reference evidence="8 9" key="1">
    <citation type="submission" date="2016-11" db="EMBL/GenBank/DDBJ databases">
        <authorList>
            <person name="Jaros S."/>
            <person name="Januszkiewicz K."/>
            <person name="Wedrychowicz H."/>
        </authorList>
    </citation>
    <scope>NUCLEOTIDE SEQUENCE [LARGE SCALE GENOMIC DNA]</scope>
    <source>
        <strain evidence="8">NCIMB 2154T</strain>
    </source>
</reference>
<comment type="subcellular location">
    <subcellularLocation>
        <location evidence="1">Cell outer membrane</location>
    </subcellularLocation>
</comment>
<keyword evidence="3" id="KW-0732">Signal</keyword>
<comment type="similarity">
    <text evidence="2">Belongs to the SusD family.</text>
</comment>
<dbReference type="OrthoDB" id="5694214at2"/>
<dbReference type="SUPFAM" id="SSF48452">
    <property type="entry name" value="TPR-like"/>
    <property type="match status" value="1"/>
</dbReference>
<dbReference type="Gene3D" id="1.25.40.900">
    <property type="match status" value="1"/>
</dbReference>
<dbReference type="InterPro" id="IPR011990">
    <property type="entry name" value="TPR-like_helical_dom_sf"/>
</dbReference>
<evidence type="ECO:0000256" key="2">
    <source>
        <dbReference type="ARBA" id="ARBA00006275"/>
    </source>
</evidence>
<evidence type="ECO:0000256" key="1">
    <source>
        <dbReference type="ARBA" id="ARBA00004442"/>
    </source>
</evidence>
<dbReference type="Pfam" id="PF07980">
    <property type="entry name" value="SusD_RagB"/>
    <property type="match status" value="1"/>
</dbReference>
<evidence type="ECO:0000256" key="4">
    <source>
        <dbReference type="ARBA" id="ARBA00023136"/>
    </source>
</evidence>
<dbReference type="Proteomes" id="UP000231564">
    <property type="component" value="Chromosome MARIT"/>
</dbReference>
<feature type="domain" description="RagB/SusD" evidence="6">
    <location>
        <begin position="297"/>
        <end position="481"/>
    </location>
</feature>
<evidence type="ECO:0000259" key="6">
    <source>
        <dbReference type="Pfam" id="PF07980"/>
    </source>
</evidence>
<dbReference type="GeneID" id="47723855"/>
<keyword evidence="8" id="KW-0449">Lipoprotein</keyword>
<dbReference type="CDD" id="cd08977">
    <property type="entry name" value="SusD"/>
    <property type="match status" value="1"/>
</dbReference>
<name>A0A2H1EBI1_9FLAO</name>
<dbReference type="InterPro" id="IPR033985">
    <property type="entry name" value="SusD-like_N"/>
</dbReference>
<keyword evidence="5" id="KW-0998">Cell outer membrane</keyword>
<proteinExistence type="inferred from homology"/>
<dbReference type="EMBL" id="LT634361">
    <property type="protein sequence ID" value="SFZ83940.1"/>
    <property type="molecule type" value="Genomic_DNA"/>
</dbReference>
<dbReference type="Gene3D" id="1.25.40.390">
    <property type="match status" value="1"/>
</dbReference>
<accession>A0A2H1EBI1</accession>
<keyword evidence="9" id="KW-1185">Reference proteome</keyword>
<dbReference type="RefSeq" id="WP_100211560.1">
    <property type="nucleotide sequence ID" value="NZ_CP138495.1"/>
</dbReference>
<dbReference type="PROSITE" id="PS51257">
    <property type="entry name" value="PROKAR_LIPOPROTEIN"/>
    <property type="match status" value="1"/>
</dbReference>
<dbReference type="AlphaFoldDB" id="A0A2H1EBI1"/>
<dbReference type="Gene3D" id="2.20.20.130">
    <property type="match status" value="1"/>
</dbReference>
<organism evidence="8 9">
    <name type="scientific">Tenacibaculum maritimum NCIMB 2154</name>
    <dbReference type="NCBI Taxonomy" id="1349785"/>
    <lineage>
        <taxon>Bacteria</taxon>
        <taxon>Pseudomonadati</taxon>
        <taxon>Bacteroidota</taxon>
        <taxon>Flavobacteriia</taxon>
        <taxon>Flavobacteriales</taxon>
        <taxon>Flavobacteriaceae</taxon>
        <taxon>Tenacibaculum</taxon>
    </lineage>
</organism>
<dbReference type="InterPro" id="IPR012944">
    <property type="entry name" value="SusD_RagB_dom"/>
</dbReference>
<dbReference type="STRING" id="1349785.GCA_000509405_02090"/>
<evidence type="ECO:0000313" key="9">
    <source>
        <dbReference type="Proteomes" id="UP000231564"/>
    </source>
</evidence>
<keyword evidence="4" id="KW-0472">Membrane</keyword>
<evidence type="ECO:0000256" key="3">
    <source>
        <dbReference type="ARBA" id="ARBA00022729"/>
    </source>
</evidence>
<sequence>MNKILLTLGITVGVLSLSSCEDQLTNTPHNSLTPSSLFSTPNGFSNAIKGVYSGMIGNDRDASKDYYGGDYYSVPDILSDNLIINQKGRQSKRTLYDWLYNSNSYSGFDLYADAYKAINRCNRVIENINNLAEGAFKNNIEGEALAIRALAHFNLVRTYAQIPTQSTNAGESLGVPYVTSSAPLLKPVRNTVNEVYANIVSDLIASDNLIATSNGTGRFNKNTVASILSRVYLYMGEWQNAINAANKVAGNVASITNFPKVWKDESFEGVISQFLIRNIDQIAIGTEYSQTSATSGVRSEYVISYDFYQKYKSNDIRKDSYISTSPFAGTNYNHIAKYFGKSGQTNNIVNAKVIRMAEVMLNKAEALSELPGQDAAALIALDAVRSKRYTNFVSGGETGQALKDAIALERRLELAFEGHRFYDIKRKGGAINRHTTFGDLADGTGVAPVFKTLKAGDHKFQLPIPQDAMNANPNLVQNPGY</sequence>
<dbReference type="KEGG" id="tmar:MARIT_2381"/>
<evidence type="ECO:0000259" key="7">
    <source>
        <dbReference type="Pfam" id="PF14322"/>
    </source>
</evidence>
<feature type="domain" description="SusD-like N-terminal" evidence="7">
    <location>
        <begin position="92"/>
        <end position="233"/>
    </location>
</feature>
<protein>
    <submittedName>
        <fullName evidence="8">SusD/RagB family lipoprotein</fullName>
    </submittedName>
</protein>
<evidence type="ECO:0000313" key="8">
    <source>
        <dbReference type="EMBL" id="SFZ83940.1"/>
    </source>
</evidence>
<dbReference type="Pfam" id="PF14322">
    <property type="entry name" value="SusD-like_3"/>
    <property type="match status" value="1"/>
</dbReference>
<dbReference type="GO" id="GO:0009279">
    <property type="term" value="C:cell outer membrane"/>
    <property type="evidence" value="ECO:0007669"/>
    <property type="project" value="UniProtKB-SubCell"/>
</dbReference>
<gene>
    <name evidence="8" type="ORF">MARIT_2381</name>
</gene>